<dbReference type="Pfam" id="PF20515">
    <property type="entry name" value="2OG-FeII_Oxy_6"/>
    <property type="match status" value="1"/>
</dbReference>
<comment type="caution">
    <text evidence="2">The sequence shown here is derived from an EMBL/GenBank/DDBJ whole genome shotgun (WGS) entry which is preliminary data.</text>
</comment>
<dbReference type="Proteomes" id="UP000239156">
    <property type="component" value="Unassembled WGS sequence"/>
</dbReference>
<gene>
    <name evidence="2" type="ORF">PSTT_03535</name>
</gene>
<keyword evidence="3" id="KW-1185">Reference proteome</keyword>
<dbReference type="InterPro" id="IPR046798">
    <property type="entry name" value="2OG-FeII_Oxy_6"/>
</dbReference>
<evidence type="ECO:0000259" key="1">
    <source>
        <dbReference type="Pfam" id="PF20515"/>
    </source>
</evidence>
<feature type="domain" description="Tet-like 2OG-Fe(II) oxygenase" evidence="1">
    <location>
        <begin position="2"/>
        <end position="129"/>
    </location>
</feature>
<organism evidence="2 3">
    <name type="scientific">Puccinia striiformis</name>
    <dbReference type="NCBI Taxonomy" id="27350"/>
    <lineage>
        <taxon>Eukaryota</taxon>
        <taxon>Fungi</taxon>
        <taxon>Dikarya</taxon>
        <taxon>Basidiomycota</taxon>
        <taxon>Pucciniomycotina</taxon>
        <taxon>Pucciniomycetes</taxon>
        <taxon>Pucciniales</taxon>
        <taxon>Pucciniaceae</taxon>
        <taxon>Puccinia</taxon>
    </lineage>
</organism>
<proteinExistence type="predicted"/>
<dbReference type="EMBL" id="PKSL01000023">
    <property type="protein sequence ID" value="POW13625.1"/>
    <property type="molecule type" value="Genomic_DNA"/>
</dbReference>
<dbReference type="VEuPathDB" id="FungiDB:PSTT_03535"/>
<evidence type="ECO:0000313" key="3">
    <source>
        <dbReference type="Proteomes" id="UP000239156"/>
    </source>
</evidence>
<evidence type="ECO:0000313" key="2">
    <source>
        <dbReference type="EMBL" id="POW13625.1"/>
    </source>
</evidence>
<name>A0A2S4VVR6_9BASI</name>
<dbReference type="VEuPathDB" id="FungiDB:PSHT_16366"/>
<protein>
    <recommendedName>
        <fullName evidence="1">Tet-like 2OG-Fe(II) oxygenase domain-containing protein</fullName>
    </recommendedName>
</protein>
<sequence length="163" mass="18643">MGWRKEYETKRKLGITAIAAKVAQDRLGFLELFHEIPFLNDFLATQFRNVSQKMYDKVKAQHNPLNAPSLVPFFFADPNASCCHFLSTMDNFHNKPHQDTDSSPYSLVMWIPIDKKTGKLVEENFEVTGSDLFCLKTVVRLTFLDSMVLSNVLGKRLNTIITP</sequence>
<accession>A0A2S4VVR6</accession>
<reference evidence="2" key="1">
    <citation type="submission" date="2017-12" db="EMBL/GenBank/DDBJ databases">
        <title>Gene loss provides genomic basis for host adaptation in cereal stripe rust fungi.</title>
        <authorList>
            <person name="Xia C."/>
        </authorList>
    </citation>
    <scope>NUCLEOTIDE SEQUENCE [LARGE SCALE GENOMIC DNA]</scope>
    <source>
        <strain evidence="2">93-210</strain>
    </source>
</reference>
<dbReference type="AlphaFoldDB" id="A0A2S4VVR6"/>